<accession>A0A163Y090</accession>
<dbReference type="Proteomes" id="UP000076574">
    <property type="component" value="Unassembled WGS sequence"/>
</dbReference>
<dbReference type="OrthoDB" id="1550913at2"/>
<evidence type="ECO:0000259" key="1">
    <source>
        <dbReference type="PROSITE" id="PS51340"/>
    </source>
</evidence>
<protein>
    <submittedName>
        <fullName evidence="2">Molybdenum cofactor sulfurase</fullName>
    </submittedName>
</protein>
<evidence type="ECO:0000313" key="3">
    <source>
        <dbReference type="Proteomes" id="UP000076574"/>
    </source>
</evidence>
<name>A0A163Y090_9BRAD</name>
<gene>
    <name evidence="2" type="ORF">A4A58_14590</name>
</gene>
<comment type="caution">
    <text evidence="2">The sequence shown here is derived from an EMBL/GenBank/DDBJ whole genome shotgun (WGS) entry which is preliminary data.</text>
</comment>
<dbReference type="PROSITE" id="PS51340">
    <property type="entry name" value="MOSC"/>
    <property type="match status" value="1"/>
</dbReference>
<dbReference type="SUPFAM" id="SSF50800">
    <property type="entry name" value="PK beta-barrel domain-like"/>
    <property type="match status" value="1"/>
</dbReference>
<evidence type="ECO:0000313" key="2">
    <source>
        <dbReference type="EMBL" id="KZD21628.1"/>
    </source>
</evidence>
<keyword evidence="3" id="KW-1185">Reference proteome</keyword>
<dbReference type="InterPro" id="IPR052716">
    <property type="entry name" value="MOSC_domain"/>
</dbReference>
<dbReference type="Gene3D" id="2.40.33.20">
    <property type="entry name" value="PK beta-barrel domain-like"/>
    <property type="match status" value="1"/>
</dbReference>
<dbReference type="GO" id="GO:0030151">
    <property type="term" value="F:molybdenum ion binding"/>
    <property type="evidence" value="ECO:0007669"/>
    <property type="project" value="InterPro"/>
</dbReference>
<dbReference type="PANTHER" id="PTHR36930">
    <property type="entry name" value="METAL-SULFUR CLUSTER BIOSYNTHESIS PROTEINS YUAD-RELATED"/>
    <property type="match status" value="1"/>
</dbReference>
<dbReference type="GO" id="GO:0030170">
    <property type="term" value="F:pyridoxal phosphate binding"/>
    <property type="evidence" value="ECO:0007669"/>
    <property type="project" value="InterPro"/>
</dbReference>
<feature type="domain" description="MOSC" evidence="1">
    <location>
        <begin position="12"/>
        <end position="148"/>
    </location>
</feature>
<reference evidence="2 3" key="1">
    <citation type="submission" date="2016-03" db="EMBL/GenBank/DDBJ databases">
        <title>Microsymbionts genomes from the relict species Vavilovia formosa (Stev.) Fed.</title>
        <authorList>
            <person name="Kopat V."/>
            <person name="Chirak E."/>
            <person name="Kimeklis A."/>
            <person name="Andronov E."/>
        </authorList>
    </citation>
    <scope>NUCLEOTIDE SEQUENCE [LARGE SCALE GENOMIC DNA]</scope>
    <source>
        <strain evidence="2 3">Vaf07</strain>
    </source>
</reference>
<dbReference type="GO" id="GO:0003824">
    <property type="term" value="F:catalytic activity"/>
    <property type="evidence" value="ECO:0007669"/>
    <property type="project" value="InterPro"/>
</dbReference>
<organism evidence="2 3">
    <name type="scientific">Tardiphaga robiniae</name>
    <dbReference type="NCBI Taxonomy" id="943830"/>
    <lineage>
        <taxon>Bacteria</taxon>
        <taxon>Pseudomonadati</taxon>
        <taxon>Pseudomonadota</taxon>
        <taxon>Alphaproteobacteria</taxon>
        <taxon>Hyphomicrobiales</taxon>
        <taxon>Nitrobacteraceae</taxon>
        <taxon>Tardiphaga</taxon>
    </lineage>
</organism>
<dbReference type="AlphaFoldDB" id="A0A163Y090"/>
<dbReference type="InterPro" id="IPR011037">
    <property type="entry name" value="Pyrv_Knase-like_insert_dom_sf"/>
</dbReference>
<dbReference type="Pfam" id="PF03473">
    <property type="entry name" value="MOSC"/>
    <property type="match status" value="1"/>
</dbReference>
<dbReference type="EMBL" id="LVYV01000045">
    <property type="protein sequence ID" value="KZD21628.1"/>
    <property type="molecule type" value="Genomic_DNA"/>
</dbReference>
<sequence>MRPGWVTWLGLRPARRATMLTPWSVGLVAQRGIAGDRYDTTHDGPRQVTLIAAEDLAAIAAFLGRSVIAPELLRRNIVTSGINLLALKDRRVRLGAALLEISGDCAPCSRMEHVLGPGGYNAVRGHGGITARIIEGGEVAIGDAVERVR</sequence>
<dbReference type="InterPro" id="IPR005302">
    <property type="entry name" value="MoCF_Sase_C"/>
</dbReference>
<proteinExistence type="predicted"/>
<dbReference type="PANTHER" id="PTHR36930:SF1">
    <property type="entry name" value="MOSC DOMAIN-CONTAINING PROTEIN"/>
    <property type="match status" value="1"/>
</dbReference>